<name>A0A1C3X4G3_9HYPH</name>
<dbReference type="AlphaFoldDB" id="A0A1C3X4G3"/>
<protein>
    <submittedName>
        <fullName evidence="2">Outer membrane autotransporter barrel domain-containing protein</fullName>
    </submittedName>
</protein>
<proteinExistence type="predicted"/>
<dbReference type="EMBL" id="FMAH01000057">
    <property type="protein sequence ID" value="SCB47138.1"/>
    <property type="molecule type" value="Genomic_DNA"/>
</dbReference>
<dbReference type="NCBIfam" id="TIGR01414">
    <property type="entry name" value="autotrans_barl"/>
    <property type="match status" value="1"/>
</dbReference>
<feature type="domain" description="Autotransporter" evidence="1">
    <location>
        <begin position="378"/>
        <end position="654"/>
    </location>
</feature>
<dbReference type="SUPFAM" id="SSF103515">
    <property type="entry name" value="Autotransporter"/>
    <property type="match status" value="1"/>
</dbReference>
<dbReference type="STRING" id="411945.GA0061102_105721"/>
<evidence type="ECO:0000313" key="3">
    <source>
        <dbReference type="Proteomes" id="UP000199435"/>
    </source>
</evidence>
<dbReference type="PROSITE" id="PS51208">
    <property type="entry name" value="AUTOTRANSPORTER"/>
    <property type="match status" value="1"/>
</dbReference>
<dbReference type="Pfam" id="PF03797">
    <property type="entry name" value="Autotransporter"/>
    <property type="match status" value="1"/>
</dbReference>
<dbReference type="OrthoDB" id="9804931at2"/>
<dbReference type="Gene3D" id="2.40.128.130">
    <property type="entry name" value="Autotransporter beta-domain"/>
    <property type="match status" value="1"/>
</dbReference>
<evidence type="ECO:0000313" key="2">
    <source>
        <dbReference type="EMBL" id="SCB47138.1"/>
    </source>
</evidence>
<dbReference type="InterPro" id="IPR006315">
    <property type="entry name" value="OM_autotransptr_brl_dom"/>
</dbReference>
<evidence type="ECO:0000259" key="1">
    <source>
        <dbReference type="PROSITE" id="PS51208"/>
    </source>
</evidence>
<organism evidence="2 3">
    <name type="scientific">Rhizobium miluonense</name>
    <dbReference type="NCBI Taxonomy" id="411945"/>
    <lineage>
        <taxon>Bacteria</taxon>
        <taxon>Pseudomonadati</taxon>
        <taxon>Pseudomonadota</taxon>
        <taxon>Alphaproteobacteria</taxon>
        <taxon>Hyphomicrobiales</taxon>
        <taxon>Rhizobiaceae</taxon>
        <taxon>Rhizobium/Agrobacterium group</taxon>
        <taxon>Rhizobium</taxon>
    </lineage>
</organism>
<dbReference type="InterPro" id="IPR036709">
    <property type="entry name" value="Autotransporte_beta_dom_sf"/>
</dbReference>
<reference evidence="3" key="1">
    <citation type="submission" date="2016-08" db="EMBL/GenBank/DDBJ databases">
        <authorList>
            <person name="Varghese N."/>
            <person name="Submissions Spin"/>
        </authorList>
    </citation>
    <scope>NUCLEOTIDE SEQUENCE [LARGE SCALE GENOMIC DNA]</scope>
    <source>
        <strain evidence="3">HAMBI 2971</strain>
    </source>
</reference>
<dbReference type="RefSeq" id="WP_092855730.1">
    <property type="nucleotide sequence ID" value="NZ_FMAH01000057.1"/>
</dbReference>
<dbReference type="InterPro" id="IPR005546">
    <property type="entry name" value="Autotransporte_beta"/>
</dbReference>
<dbReference type="GO" id="GO:0019867">
    <property type="term" value="C:outer membrane"/>
    <property type="evidence" value="ECO:0007669"/>
    <property type="project" value="InterPro"/>
</dbReference>
<dbReference type="SUPFAM" id="SSF63825">
    <property type="entry name" value="YWTD domain"/>
    <property type="match status" value="1"/>
</dbReference>
<dbReference type="Proteomes" id="UP000199435">
    <property type="component" value="Unassembled WGS sequence"/>
</dbReference>
<dbReference type="SMART" id="SM00869">
    <property type="entry name" value="Autotransporter"/>
    <property type="match status" value="1"/>
</dbReference>
<sequence>MRLKIRDSGRKSAARAAPRQIADVASAKSVPDRTLALTMPLILCSSLACLMSAPAYAVEPWIMVEKKTFTDNPITYRGQGVTTDGTNWYFSSTNALDKTNANFQTSQRTSSAIAAALANPSAAAPKGLNHIGDIDYANGLLYISLDSSRRDPVTGGKYNTPVFAIYNASDLTYTGKAFALNPPHGKQDIASWVAVDAKNGVGYGMAYDNATEIAVYNLSDWTFKKYIPLSQTIDQAQGGKVLDGWMYFSTDNDSKIIYRANLATGQVEVLGNLKIKGDQEVEGLSFGQTKDGWSLYILNREQLDPSGDDAIGFYRYLRPYGNALSGEIHASVKGTFLTDSAYLRDAVSERIRSAFDNVAAPSSMVTTYDEKGMRQAAGSTEGIAIWSQALGGKSKADGEGYAAEIDHTTGGFLVGADASAGTWRLGMVGGYTNTSFDVDARSSSGSSDNYHFGLYGGSQWDAIGFRTGVFYSAHSLKTTRHVVFPAFNETLSADYDARTTQAFAELGYKVNLSDIALEPFANAAYVHLKSDGFSETGGTIAGLSSDSSTTNATFTTLGLRASTDIPLSDTKVKARGMLGWKHAYGGVTPNSEFAFNSGASFGIDGAPIARDALAMEAGLDFALSPNAAISASYSGQVASNATDHTFKLNVGVKF</sequence>
<gene>
    <name evidence="2" type="ORF">GA0061102_105721</name>
</gene>
<keyword evidence="3" id="KW-1185">Reference proteome</keyword>
<accession>A0A1C3X4G3</accession>